<protein>
    <submittedName>
        <fullName evidence="5">Sulfatase</fullName>
    </submittedName>
</protein>
<keyword evidence="6" id="KW-1185">Reference proteome</keyword>
<evidence type="ECO:0000256" key="3">
    <source>
        <dbReference type="SAM" id="SignalP"/>
    </source>
</evidence>
<dbReference type="PROSITE" id="PS51257">
    <property type="entry name" value="PROKAR_LIPOPROTEIN"/>
    <property type="match status" value="1"/>
</dbReference>
<dbReference type="CDD" id="cd16031">
    <property type="entry name" value="G6S_like"/>
    <property type="match status" value="1"/>
</dbReference>
<accession>A0ABS5K5N2</accession>
<keyword evidence="3" id="KW-0732">Signal</keyword>
<dbReference type="SUPFAM" id="SSF53649">
    <property type="entry name" value="Alkaline phosphatase-like"/>
    <property type="match status" value="1"/>
</dbReference>
<dbReference type="Proteomes" id="UP000721861">
    <property type="component" value="Unassembled WGS sequence"/>
</dbReference>
<dbReference type="InterPro" id="IPR024607">
    <property type="entry name" value="Sulfatase_CS"/>
</dbReference>
<dbReference type="RefSeq" id="WP_212225114.1">
    <property type="nucleotide sequence ID" value="NZ_JAGUCN010000002.1"/>
</dbReference>
<feature type="chain" id="PRO_5045403265" evidence="3">
    <location>
        <begin position="25"/>
        <end position="528"/>
    </location>
</feature>
<evidence type="ECO:0000256" key="1">
    <source>
        <dbReference type="ARBA" id="ARBA00008779"/>
    </source>
</evidence>
<evidence type="ECO:0000256" key="2">
    <source>
        <dbReference type="ARBA" id="ARBA00022801"/>
    </source>
</evidence>
<dbReference type="PANTHER" id="PTHR43108">
    <property type="entry name" value="N-ACETYLGLUCOSAMINE-6-SULFATASE FAMILY MEMBER"/>
    <property type="match status" value="1"/>
</dbReference>
<proteinExistence type="inferred from homology"/>
<dbReference type="Pfam" id="PF16347">
    <property type="entry name" value="SGSH_C"/>
    <property type="match status" value="1"/>
</dbReference>
<comment type="caution">
    <text evidence="5">The sequence shown here is derived from an EMBL/GenBank/DDBJ whole genome shotgun (WGS) entry which is preliminary data.</text>
</comment>
<name>A0ABS5K5N2_9BACT</name>
<evidence type="ECO:0000259" key="4">
    <source>
        <dbReference type="Pfam" id="PF16347"/>
    </source>
</evidence>
<dbReference type="EMBL" id="JAGUCN010000002">
    <property type="protein sequence ID" value="MBS2210283.1"/>
    <property type="molecule type" value="Genomic_DNA"/>
</dbReference>
<feature type="domain" description="N-sulphoglucosamine sulphohydrolase C-terminal" evidence="4">
    <location>
        <begin position="352"/>
        <end position="504"/>
    </location>
</feature>
<dbReference type="InterPro" id="IPR032506">
    <property type="entry name" value="SGSH_C"/>
</dbReference>
<dbReference type="Gene3D" id="3.40.720.10">
    <property type="entry name" value="Alkaline Phosphatase, subunit A"/>
    <property type="match status" value="1"/>
</dbReference>
<gene>
    <name evidence="5" type="ORF">KEM09_02670</name>
</gene>
<evidence type="ECO:0000313" key="5">
    <source>
        <dbReference type="EMBL" id="MBS2210283.1"/>
    </source>
</evidence>
<sequence length="528" mass="61231">MKRKSPLMLLIAIVLMVACQPAQKQETKATKPNIVFIFSDDHAYQAISAYGGMLKDYAPTPNIDRIAADGMLFNRCLVTNSICGPSRAAILSGKYGHLNGFVSNEGGTRFDGSQVTFPKLLQQVGYKTGIVGKWHLGSEPTGFDYWEVLPGQGFYYNPEFQTAEGKHTETGYVTEIITDKAINYMKQAQSEEKPFLLMLQHKAPHREWEPGPNELSLYKDVTFPEPPTLFDTYENRGRAAKEQDMSIEVTMRMDRDLKMFNAEKLGTTARLNEDQEKAWDEVYDPIIEYYNNAKLEGEDLVRFKYQRYMQDYLACIAGVDKNVGRVLDYLKEAGLEDNTIVVYSSDQGFYLGEHGWFDKRFMYEESLRTPLLVKWPHVVKPGSVNGDIVSNLDFAQTFMEIAGVENTTDMQGRSFVPLLKGETPADWRKVHYYHYYEYPSWHMVKRHYGIATERYKLIHFYHDVDEWEMYDLQEDPHEMNNIYGQAEYADVQADLHKRLEELRVKYQDSDELTDEYLQKSLKRLRHMK</sequence>
<reference evidence="5 6" key="1">
    <citation type="journal article" date="2014" name="Int. J. Syst. Evol. Microbiol.">
        <title>Carboxylicivirga gen. nov. in the family Marinilabiliaceae with two novel species, Carboxylicivirga mesophila sp. nov. and Carboxylicivirga taeanensis sp. nov., and reclassification of Cytophaga fermentans as Saccharicrinis fermentans gen. nov., comb. nov.</title>
        <authorList>
            <person name="Yang S.H."/>
            <person name="Seo H.S."/>
            <person name="Woo J.H."/>
            <person name="Oh H.M."/>
            <person name="Jang H."/>
            <person name="Lee J.H."/>
            <person name="Kim S.J."/>
            <person name="Kwon K.K."/>
        </authorList>
    </citation>
    <scope>NUCLEOTIDE SEQUENCE [LARGE SCALE GENOMIC DNA]</scope>
    <source>
        <strain evidence="5 6">JCM 18290</strain>
    </source>
</reference>
<dbReference type="InterPro" id="IPR017850">
    <property type="entry name" value="Alkaline_phosphatase_core_sf"/>
</dbReference>
<evidence type="ECO:0000313" key="6">
    <source>
        <dbReference type="Proteomes" id="UP000721861"/>
    </source>
</evidence>
<comment type="similarity">
    <text evidence="1">Belongs to the sulfatase family.</text>
</comment>
<keyword evidence="2" id="KW-0378">Hydrolase</keyword>
<dbReference type="PROSITE" id="PS00149">
    <property type="entry name" value="SULFATASE_2"/>
    <property type="match status" value="1"/>
</dbReference>
<organism evidence="5 6">
    <name type="scientific">Carboxylicivirga mesophila</name>
    <dbReference type="NCBI Taxonomy" id="1166478"/>
    <lineage>
        <taxon>Bacteria</taxon>
        <taxon>Pseudomonadati</taxon>
        <taxon>Bacteroidota</taxon>
        <taxon>Bacteroidia</taxon>
        <taxon>Marinilabiliales</taxon>
        <taxon>Marinilabiliaceae</taxon>
        <taxon>Carboxylicivirga</taxon>
    </lineage>
</organism>
<feature type="signal peptide" evidence="3">
    <location>
        <begin position="1"/>
        <end position="24"/>
    </location>
</feature>
<dbReference type="PANTHER" id="PTHR43108:SF6">
    <property type="entry name" value="N-SULPHOGLUCOSAMINE SULPHOHYDROLASE"/>
    <property type="match status" value="1"/>
</dbReference>